<keyword evidence="8 9" id="KW-0807">Transducer</keyword>
<feature type="transmembrane region" description="Helical" evidence="11">
    <location>
        <begin position="219"/>
        <end position="240"/>
    </location>
</feature>
<feature type="domain" description="G-protein coupled receptors family 1 profile" evidence="12">
    <location>
        <begin position="77"/>
        <end position="453"/>
    </location>
</feature>
<gene>
    <name evidence="13" type="ORF">KP79_PYT10862</name>
</gene>
<dbReference type="SMART" id="SM01381">
    <property type="entry name" value="7TM_GPCR_Srsx"/>
    <property type="match status" value="1"/>
</dbReference>
<evidence type="ECO:0000256" key="2">
    <source>
        <dbReference type="ARBA" id="ARBA00022475"/>
    </source>
</evidence>
<evidence type="ECO:0000256" key="10">
    <source>
        <dbReference type="SAM" id="MobiDB-lite"/>
    </source>
</evidence>
<dbReference type="STRING" id="6573.A0A210R423"/>
<evidence type="ECO:0000256" key="5">
    <source>
        <dbReference type="ARBA" id="ARBA00023040"/>
    </source>
</evidence>
<evidence type="ECO:0000256" key="6">
    <source>
        <dbReference type="ARBA" id="ARBA00023136"/>
    </source>
</evidence>
<dbReference type="OrthoDB" id="10071887at2759"/>
<dbReference type="PANTHER" id="PTHR24248">
    <property type="entry name" value="ADRENERGIC RECEPTOR-RELATED G-PROTEIN COUPLED RECEPTOR"/>
    <property type="match status" value="1"/>
</dbReference>
<dbReference type="AlphaFoldDB" id="A0A210R423"/>
<dbReference type="InterPro" id="IPR017452">
    <property type="entry name" value="GPCR_Rhodpsn_7TM"/>
</dbReference>
<dbReference type="Pfam" id="PF00001">
    <property type="entry name" value="7tm_1"/>
    <property type="match status" value="1"/>
</dbReference>
<evidence type="ECO:0000256" key="11">
    <source>
        <dbReference type="SAM" id="Phobius"/>
    </source>
</evidence>
<feature type="transmembrane region" description="Helical" evidence="11">
    <location>
        <begin position="97"/>
        <end position="115"/>
    </location>
</feature>
<dbReference type="PROSITE" id="PS00237">
    <property type="entry name" value="G_PROTEIN_RECEP_F1_1"/>
    <property type="match status" value="1"/>
</dbReference>
<keyword evidence="6 11" id="KW-0472">Membrane</keyword>
<feature type="region of interest" description="Disordered" evidence="10">
    <location>
        <begin position="355"/>
        <end position="392"/>
    </location>
</feature>
<sequence length="474" mass="54412">MYVYNLLVPYFIVYCCLPDWSSQWSMLHHEEHMATSPDIYNSSSTNSTLAIGDPAIPWERIVIGIFMYIIILITIFGNVLVLTAVARNKHLQTVFNFYVINLAVTDMLVAVTAMISYTTEVILGYWPFGEFWCGVWIFVDYGMTFASVFTLLVISIDRFWSVTWTVHYRAHHNTDKCVRLIIAVWVLMVVLWLPPCILDRVNNSVPYECTWEPSKNKEFVIVIATIGHHGSFVVMLLCYIRVFLVVLNRKKVGAVYHHTSPELVRKTTNLVKIYAKSDTDINLSDQATEKALKASSAEKVGDQKLGPEMTTNSAFPWKSDPYLRPDSCKTLLEKNDKKAFVSTVTITTAASGALETDSHTSDLPSKNDQERPHIRDRGHSKKRKQKEDRKYERNERKVFKTLTYILVGYVICWLPFHIVFDVSCAMPEVVPPLVFNITFWLSYMNSTINPFLYNFSSAEFRAASKALLCRKRRT</sequence>
<evidence type="ECO:0000256" key="7">
    <source>
        <dbReference type="ARBA" id="ARBA00023170"/>
    </source>
</evidence>
<evidence type="ECO:0000313" key="14">
    <source>
        <dbReference type="Proteomes" id="UP000242188"/>
    </source>
</evidence>
<comment type="similarity">
    <text evidence="9">Belongs to the G-protein coupled receptor 1 family.</text>
</comment>
<keyword evidence="5 9" id="KW-0297">G-protein coupled receptor</keyword>
<evidence type="ECO:0000259" key="12">
    <source>
        <dbReference type="PROSITE" id="PS50262"/>
    </source>
</evidence>
<keyword evidence="2" id="KW-1003">Cell membrane</keyword>
<feature type="transmembrane region" description="Helical" evidence="11">
    <location>
        <begin position="398"/>
        <end position="420"/>
    </location>
</feature>
<evidence type="ECO:0000256" key="9">
    <source>
        <dbReference type="RuleBase" id="RU000688"/>
    </source>
</evidence>
<dbReference type="SUPFAM" id="SSF81321">
    <property type="entry name" value="Family A G protein-coupled receptor-like"/>
    <property type="match status" value="1"/>
</dbReference>
<feature type="transmembrane region" description="Helical" evidence="11">
    <location>
        <begin position="177"/>
        <end position="194"/>
    </location>
</feature>
<comment type="caution">
    <text evidence="13">The sequence shown here is derived from an EMBL/GenBank/DDBJ whole genome shotgun (WGS) entry which is preliminary data.</text>
</comment>
<comment type="subcellular location">
    <subcellularLocation>
        <location evidence="1">Cell membrane</location>
        <topology evidence="1">Multi-pass membrane protein</topology>
    </subcellularLocation>
</comment>
<evidence type="ECO:0000256" key="4">
    <source>
        <dbReference type="ARBA" id="ARBA00022989"/>
    </source>
</evidence>
<keyword evidence="4 11" id="KW-1133">Transmembrane helix</keyword>
<dbReference type="EMBL" id="NEDP02000462">
    <property type="protein sequence ID" value="OWF55820.1"/>
    <property type="molecule type" value="Genomic_DNA"/>
</dbReference>
<dbReference type="PROSITE" id="PS50262">
    <property type="entry name" value="G_PROTEIN_RECEP_F1_2"/>
    <property type="match status" value="1"/>
</dbReference>
<keyword evidence="3 9" id="KW-0812">Transmembrane</keyword>
<feature type="transmembrane region" description="Helical" evidence="11">
    <location>
        <begin position="61"/>
        <end position="85"/>
    </location>
</feature>
<proteinExistence type="inferred from homology"/>
<dbReference type="PRINTS" id="PR00237">
    <property type="entry name" value="GPCRRHODOPSN"/>
</dbReference>
<dbReference type="GO" id="GO:0005886">
    <property type="term" value="C:plasma membrane"/>
    <property type="evidence" value="ECO:0007669"/>
    <property type="project" value="UniProtKB-SubCell"/>
</dbReference>
<evidence type="ECO:0000313" key="13">
    <source>
        <dbReference type="EMBL" id="OWF55820.1"/>
    </source>
</evidence>
<evidence type="ECO:0000256" key="8">
    <source>
        <dbReference type="ARBA" id="ARBA00023224"/>
    </source>
</evidence>
<feature type="transmembrane region" description="Helical" evidence="11">
    <location>
        <begin position="432"/>
        <end position="455"/>
    </location>
</feature>
<reference evidence="13 14" key="1">
    <citation type="journal article" date="2017" name="Nat. Ecol. Evol.">
        <title>Scallop genome provides insights into evolution of bilaterian karyotype and development.</title>
        <authorList>
            <person name="Wang S."/>
            <person name="Zhang J."/>
            <person name="Jiao W."/>
            <person name="Li J."/>
            <person name="Xun X."/>
            <person name="Sun Y."/>
            <person name="Guo X."/>
            <person name="Huan P."/>
            <person name="Dong B."/>
            <person name="Zhang L."/>
            <person name="Hu X."/>
            <person name="Sun X."/>
            <person name="Wang J."/>
            <person name="Zhao C."/>
            <person name="Wang Y."/>
            <person name="Wang D."/>
            <person name="Huang X."/>
            <person name="Wang R."/>
            <person name="Lv J."/>
            <person name="Li Y."/>
            <person name="Zhang Z."/>
            <person name="Liu B."/>
            <person name="Lu W."/>
            <person name="Hui Y."/>
            <person name="Liang J."/>
            <person name="Zhou Z."/>
            <person name="Hou R."/>
            <person name="Li X."/>
            <person name="Liu Y."/>
            <person name="Li H."/>
            <person name="Ning X."/>
            <person name="Lin Y."/>
            <person name="Zhao L."/>
            <person name="Xing Q."/>
            <person name="Dou J."/>
            <person name="Li Y."/>
            <person name="Mao J."/>
            <person name="Guo H."/>
            <person name="Dou H."/>
            <person name="Li T."/>
            <person name="Mu C."/>
            <person name="Jiang W."/>
            <person name="Fu Q."/>
            <person name="Fu X."/>
            <person name="Miao Y."/>
            <person name="Liu J."/>
            <person name="Yu Q."/>
            <person name="Li R."/>
            <person name="Liao H."/>
            <person name="Li X."/>
            <person name="Kong Y."/>
            <person name="Jiang Z."/>
            <person name="Chourrout D."/>
            <person name="Li R."/>
            <person name="Bao Z."/>
        </authorList>
    </citation>
    <scope>NUCLEOTIDE SEQUENCE [LARGE SCALE GENOMIC DNA]</scope>
    <source>
        <strain evidence="13 14">PY_sf001</strain>
    </source>
</reference>
<dbReference type="InterPro" id="IPR000276">
    <property type="entry name" value="GPCR_Rhodpsn"/>
</dbReference>
<feature type="transmembrane region" description="Helical" evidence="11">
    <location>
        <begin position="135"/>
        <end position="156"/>
    </location>
</feature>
<dbReference type="CDD" id="cd14967">
    <property type="entry name" value="7tmA_amine_R-like"/>
    <property type="match status" value="1"/>
</dbReference>
<dbReference type="GO" id="GO:0004930">
    <property type="term" value="F:G protein-coupled receptor activity"/>
    <property type="evidence" value="ECO:0007669"/>
    <property type="project" value="UniProtKB-KW"/>
</dbReference>
<accession>A0A210R423</accession>
<keyword evidence="7 9" id="KW-0675">Receptor</keyword>
<dbReference type="Proteomes" id="UP000242188">
    <property type="component" value="Unassembled WGS sequence"/>
</dbReference>
<evidence type="ECO:0000256" key="1">
    <source>
        <dbReference type="ARBA" id="ARBA00004651"/>
    </source>
</evidence>
<feature type="compositionally biased region" description="Basic and acidic residues" evidence="10">
    <location>
        <begin position="356"/>
        <end position="377"/>
    </location>
</feature>
<dbReference type="Gene3D" id="1.20.1070.10">
    <property type="entry name" value="Rhodopsin 7-helix transmembrane proteins"/>
    <property type="match status" value="2"/>
</dbReference>
<name>A0A210R423_MIZYE</name>
<evidence type="ECO:0000256" key="3">
    <source>
        <dbReference type="ARBA" id="ARBA00022692"/>
    </source>
</evidence>
<organism evidence="13 14">
    <name type="scientific">Mizuhopecten yessoensis</name>
    <name type="common">Japanese scallop</name>
    <name type="synonym">Patinopecten yessoensis</name>
    <dbReference type="NCBI Taxonomy" id="6573"/>
    <lineage>
        <taxon>Eukaryota</taxon>
        <taxon>Metazoa</taxon>
        <taxon>Spiralia</taxon>
        <taxon>Lophotrochozoa</taxon>
        <taxon>Mollusca</taxon>
        <taxon>Bivalvia</taxon>
        <taxon>Autobranchia</taxon>
        <taxon>Pteriomorphia</taxon>
        <taxon>Pectinida</taxon>
        <taxon>Pectinoidea</taxon>
        <taxon>Pectinidae</taxon>
        <taxon>Mizuhopecten</taxon>
    </lineage>
</organism>
<feature type="region of interest" description="Disordered" evidence="10">
    <location>
        <begin position="293"/>
        <end position="317"/>
    </location>
</feature>
<keyword evidence="14" id="KW-1185">Reference proteome</keyword>
<protein>
    <submittedName>
        <fullName evidence="13">Muscarinic acetylcholine receptor M1</fullName>
    </submittedName>
</protein>